<dbReference type="EMBL" id="FNWV01000004">
    <property type="protein sequence ID" value="SEH56776.1"/>
    <property type="molecule type" value="Genomic_DNA"/>
</dbReference>
<proteinExistence type="predicted"/>
<evidence type="ECO:0000313" key="3">
    <source>
        <dbReference type="EMBL" id="SEH56776.1"/>
    </source>
</evidence>
<dbReference type="Proteomes" id="UP000183190">
    <property type="component" value="Unassembled WGS sequence"/>
</dbReference>
<dbReference type="RefSeq" id="WP_074715991.1">
    <property type="nucleotide sequence ID" value="NZ_FNWV01000004.1"/>
</dbReference>
<dbReference type="OrthoDB" id="9794671at2"/>
<dbReference type="NCBIfam" id="TIGR02870">
    <property type="entry name" value="spore_II_D"/>
    <property type="match status" value="1"/>
</dbReference>
<organism evidence="3 4">
    <name type="scientific">Ruminococcus flavefaciens</name>
    <dbReference type="NCBI Taxonomy" id="1265"/>
    <lineage>
        <taxon>Bacteria</taxon>
        <taxon>Bacillati</taxon>
        <taxon>Bacillota</taxon>
        <taxon>Clostridia</taxon>
        <taxon>Eubacteriales</taxon>
        <taxon>Oscillospiraceae</taxon>
        <taxon>Ruminococcus</taxon>
    </lineage>
</organism>
<reference evidence="3 4" key="1">
    <citation type="submission" date="2016-10" db="EMBL/GenBank/DDBJ databases">
        <authorList>
            <person name="de Groot N.N."/>
        </authorList>
    </citation>
    <scope>NUCLEOTIDE SEQUENCE [LARGE SCALE GENOMIC DNA]</scope>
    <source>
        <strain evidence="3 4">YAD2003</strain>
    </source>
</reference>
<protein>
    <submittedName>
        <fullName evidence="3">Stage II sporulation protein D</fullName>
    </submittedName>
</protein>
<dbReference type="Pfam" id="PF08486">
    <property type="entry name" value="SpoIID"/>
    <property type="match status" value="1"/>
</dbReference>
<dbReference type="InterPro" id="IPR014225">
    <property type="entry name" value="Spore_II_D_firmicutes"/>
</dbReference>
<evidence type="ECO:0000259" key="2">
    <source>
        <dbReference type="Pfam" id="PF08486"/>
    </source>
</evidence>
<gene>
    <name evidence="3" type="ORF">SAMN02910265_01514</name>
</gene>
<dbReference type="GO" id="GO:0030435">
    <property type="term" value="P:sporulation resulting in formation of a cellular spore"/>
    <property type="evidence" value="ECO:0007669"/>
    <property type="project" value="InterPro"/>
</dbReference>
<dbReference type="NCBIfam" id="TIGR02669">
    <property type="entry name" value="SpoIID_LytB"/>
    <property type="match status" value="1"/>
</dbReference>
<accession>A0A1H6J3X9</accession>
<dbReference type="InterPro" id="IPR013486">
    <property type="entry name" value="SpoIID/LytB"/>
</dbReference>
<name>A0A1H6J3X9_RUMFL</name>
<keyword evidence="1" id="KW-0732">Signal</keyword>
<feature type="signal peptide" evidence="1">
    <location>
        <begin position="1"/>
        <end position="22"/>
    </location>
</feature>
<evidence type="ECO:0000256" key="1">
    <source>
        <dbReference type="SAM" id="SignalP"/>
    </source>
</evidence>
<feature type="chain" id="PRO_5039603116" evidence="1">
    <location>
        <begin position="23"/>
        <end position="340"/>
    </location>
</feature>
<evidence type="ECO:0000313" key="4">
    <source>
        <dbReference type="Proteomes" id="UP000183190"/>
    </source>
</evidence>
<feature type="domain" description="Sporulation stage II protein D amidase enhancer LytB N-terminal" evidence="2">
    <location>
        <begin position="68"/>
        <end position="173"/>
    </location>
</feature>
<dbReference type="AlphaFoldDB" id="A0A1H6J3X9"/>
<dbReference type="InterPro" id="IPR013693">
    <property type="entry name" value="SpoIID/LytB_N"/>
</dbReference>
<sequence length="340" mass="36888">MKKYLTAALLLTAAVTLIPVFPACFYGKNVSAKDTGQVQPKEAEFSEDKSAKKAVCSDEPYKVLDTESGKVLEVPVRDYVIGAVCAEMPASFSEEALKAQAVAAHTYAERQRLREKASPTPELGGADFSNDTAVYQGFFTKEQARERFGEKFEESYGKISAAADEVLPYIITYDDAPIIAAFHSMSAGYTESAENVWGTPVDYLVEVDSRSDLTAPKFREEKKFSRDELKNALEAAFDGISLGEDMSEWIRINTTSDAGTVLSADVGGKSATGNDIRLALGLRSASFDVRTEGDTAVITTKGYGHGVGMSQYGANAMAEEGKSWRDIIAHYYPECTISVS</sequence>